<evidence type="ECO:0000313" key="8">
    <source>
        <dbReference type="Proteomes" id="UP001152747"/>
    </source>
</evidence>
<comment type="function">
    <text evidence="5">RNA helicase.</text>
</comment>
<evidence type="ECO:0000256" key="2">
    <source>
        <dbReference type="ARBA" id="ARBA00022801"/>
    </source>
</evidence>
<keyword evidence="1 4" id="KW-0547">Nucleotide-binding</keyword>
<feature type="domain" description="Helicase ATP-binding" evidence="6">
    <location>
        <begin position="96"/>
        <end position="286"/>
    </location>
</feature>
<evidence type="ECO:0000256" key="5">
    <source>
        <dbReference type="RuleBase" id="RU365068"/>
    </source>
</evidence>
<proteinExistence type="inferred from homology"/>
<dbReference type="InterPro" id="IPR027417">
    <property type="entry name" value="P-loop_NTPase"/>
</dbReference>
<comment type="catalytic activity">
    <reaction evidence="5">
        <text>ATP + H2O = ADP + phosphate + H(+)</text>
        <dbReference type="Rhea" id="RHEA:13065"/>
        <dbReference type="ChEBI" id="CHEBI:15377"/>
        <dbReference type="ChEBI" id="CHEBI:15378"/>
        <dbReference type="ChEBI" id="CHEBI:30616"/>
        <dbReference type="ChEBI" id="CHEBI:43474"/>
        <dbReference type="ChEBI" id="CHEBI:456216"/>
        <dbReference type="EC" id="3.6.4.13"/>
    </reaction>
</comment>
<dbReference type="GO" id="GO:0003723">
    <property type="term" value="F:RNA binding"/>
    <property type="evidence" value="ECO:0007669"/>
    <property type="project" value="UniProtKB-UniRule"/>
</dbReference>
<dbReference type="InterPro" id="IPR000629">
    <property type="entry name" value="RNA-helicase_DEAD-box_CS"/>
</dbReference>
<keyword evidence="8" id="KW-1185">Reference proteome</keyword>
<comment type="caution">
    <text evidence="7">The sequence shown here is derived from an EMBL/GenBank/DDBJ whole genome shotgun (WGS) entry which is preliminary data.</text>
</comment>
<reference evidence="7" key="1">
    <citation type="submission" date="2022-11" db="EMBL/GenBank/DDBJ databases">
        <authorList>
            <person name="Kikuchi T."/>
        </authorList>
    </citation>
    <scope>NUCLEOTIDE SEQUENCE</scope>
    <source>
        <strain evidence="7">PS1010</strain>
    </source>
</reference>
<name>A0A9P1MZ67_9PELO</name>
<dbReference type="CDD" id="cd17956">
    <property type="entry name" value="DEADc_DDX51"/>
    <property type="match status" value="1"/>
</dbReference>
<evidence type="ECO:0000313" key="7">
    <source>
        <dbReference type="EMBL" id="CAI5444173.1"/>
    </source>
</evidence>
<organism evidence="7 8">
    <name type="scientific">Caenorhabditis angaria</name>
    <dbReference type="NCBI Taxonomy" id="860376"/>
    <lineage>
        <taxon>Eukaryota</taxon>
        <taxon>Metazoa</taxon>
        <taxon>Ecdysozoa</taxon>
        <taxon>Nematoda</taxon>
        <taxon>Chromadorea</taxon>
        <taxon>Rhabditida</taxon>
        <taxon>Rhabditina</taxon>
        <taxon>Rhabditomorpha</taxon>
        <taxon>Rhabditoidea</taxon>
        <taxon>Rhabditidae</taxon>
        <taxon>Peloderinae</taxon>
        <taxon>Caenorhabditis</taxon>
    </lineage>
</organism>
<dbReference type="EMBL" id="CANHGI010000003">
    <property type="protein sequence ID" value="CAI5444173.1"/>
    <property type="molecule type" value="Genomic_DNA"/>
</dbReference>
<sequence>MNEIKEEIKEEPMDEETTEKPFQVLGNRPMVNLEALKVTSSWVSNATTFSAKIDETTSQKLEEIELPEHLAAHSPIQKWFPVQYSVLPTLFKELQVPPAFRPRDVAIAAPTGSGKTICYVLPVLAAIGTTKSNILQAVILVPVQTLVKQIVDEFDRWNKEGYAKVQALSGANDFEKESKSLQTEPPNVIVATPARFVQHLVEKIPAKIDLTKLRYLIVDEADRMGKLMREEWLEIVEYLCGGMSRVQNLNDILRQRRAPQKIVLSATLSKDVEELHLWNLFKPRLFSATATRSKEISAPTKEINHVSGNLALPSSISHRLLICDAKYHPLAVYQHICRNEFNRTIIFVNEV</sequence>
<dbReference type="Proteomes" id="UP001152747">
    <property type="component" value="Unassembled WGS sequence"/>
</dbReference>
<comment type="similarity">
    <text evidence="4">Belongs to the DEAD box helicase family.</text>
</comment>
<dbReference type="InterPro" id="IPR011545">
    <property type="entry name" value="DEAD/DEAH_box_helicase_dom"/>
</dbReference>
<dbReference type="PROSITE" id="PS51192">
    <property type="entry name" value="HELICASE_ATP_BIND_1"/>
    <property type="match status" value="1"/>
</dbReference>
<comment type="domain">
    <text evidence="5">The Q motif is unique to and characteristic of the DEAD box family of RNA helicases and controls ATP binding and hydrolysis.</text>
</comment>
<keyword evidence="4" id="KW-0347">Helicase</keyword>
<evidence type="ECO:0000259" key="6">
    <source>
        <dbReference type="PROSITE" id="PS51192"/>
    </source>
</evidence>
<dbReference type="InterPro" id="IPR014001">
    <property type="entry name" value="Helicase_ATP-bd"/>
</dbReference>
<dbReference type="OrthoDB" id="5875764at2759"/>
<keyword evidence="3 4" id="KW-0067">ATP-binding</keyword>
<dbReference type="EC" id="3.6.4.13" evidence="5"/>
<dbReference type="Gene3D" id="3.40.50.300">
    <property type="entry name" value="P-loop containing nucleotide triphosphate hydrolases"/>
    <property type="match status" value="1"/>
</dbReference>
<dbReference type="GO" id="GO:0016787">
    <property type="term" value="F:hydrolase activity"/>
    <property type="evidence" value="ECO:0007669"/>
    <property type="project" value="UniProtKB-KW"/>
</dbReference>
<gene>
    <name evidence="7" type="ORF">CAMP_LOCUS6810</name>
</gene>
<dbReference type="PROSITE" id="PS00039">
    <property type="entry name" value="DEAD_ATP_HELICASE"/>
    <property type="match status" value="1"/>
</dbReference>
<dbReference type="Pfam" id="PF00270">
    <property type="entry name" value="DEAD"/>
    <property type="match status" value="1"/>
</dbReference>
<accession>A0A9P1MZ67</accession>
<dbReference type="AlphaFoldDB" id="A0A9P1MZ67"/>
<dbReference type="GO" id="GO:0005524">
    <property type="term" value="F:ATP binding"/>
    <property type="evidence" value="ECO:0007669"/>
    <property type="project" value="UniProtKB-UniRule"/>
</dbReference>
<evidence type="ECO:0000256" key="4">
    <source>
        <dbReference type="RuleBase" id="RU000492"/>
    </source>
</evidence>
<dbReference type="GO" id="GO:0003724">
    <property type="term" value="F:RNA helicase activity"/>
    <property type="evidence" value="ECO:0007669"/>
    <property type="project" value="UniProtKB-EC"/>
</dbReference>
<protein>
    <recommendedName>
        <fullName evidence="5">ATP-dependent RNA helicase</fullName>
        <ecNumber evidence="5">3.6.4.13</ecNumber>
    </recommendedName>
</protein>
<dbReference type="SUPFAM" id="SSF52540">
    <property type="entry name" value="P-loop containing nucleoside triphosphate hydrolases"/>
    <property type="match status" value="1"/>
</dbReference>
<evidence type="ECO:0000256" key="3">
    <source>
        <dbReference type="ARBA" id="ARBA00022840"/>
    </source>
</evidence>
<dbReference type="PANTHER" id="PTHR24031">
    <property type="entry name" value="RNA HELICASE"/>
    <property type="match status" value="1"/>
</dbReference>
<keyword evidence="2 4" id="KW-0378">Hydrolase</keyword>
<evidence type="ECO:0000256" key="1">
    <source>
        <dbReference type="ARBA" id="ARBA00022741"/>
    </source>
</evidence>
<dbReference type="SMART" id="SM00487">
    <property type="entry name" value="DEXDc"/>
    <property type="match status" value="1"/>
</dbReference>
<keyword evidence="5" id="KW-0694">RNA-binding</keyword>